<feature type="region of interest" description="Disordered" evidence="1">
    <location>
        <begin position="196"/>
        <end position="223"/>
    </location>
</feature>
<sequence>MFLVDWAVKMRIRPPEFDTSICDAKYHVSLALLVIPRGPWGDVARRFTMIRWDMAPYAPRTHAVASLRMKQIALDNQRRTIRRLRVQLGRGLAIINKEHESTQVALEASHKTIAGLTDIGLCMSKKIERMKARKQHIRDSHLECHQNMQARIQAAEYMIQEQHLIIEALVEEKSSLLQKIQGLYEENGALAPFDDEWEEEAKEVPEQEGLEDIPMGEGEIDDE</sequence>
<organism evidence="2 3">
    <name type="scientific">Dorcoceras hygrometricum</name>
    <dbReference type="NCBI Taxonomy" id="472368"/>
    <lineage>
        <taxon>Eukaryota</taxon>
        <taxon>Viridiplantae</taxon>
        <taxon>Streptophyta</taxon>
        <taxon>Embryophyta</taxon>
        <taxon>Tracheophyta</taxon>
        <taxon>Spermatophyta</taxon>
        <taxon>Magnoliopsida</taxon>
        <taxon>eudicotyledons</taxon>
        <taxon>Gunneridae</taxon>
        <taxon>Pentapetalae</taxon>
        <taxon>asterids</taxon>
        <taxon>lamiids</taxon>
        <taxon>Lamiales</taxon>
        <taxon>Gesneriaceae</taxon>
        <taxon>Didymocarpoideae</taxon>
        <taxon>Trichosporeae</taxon>
        <taxon>Loxocarpinae</taxon>
        <taxon>Dorcoceras</taxon>
    </lineage>
</organism>
<protein>
    <submittedName>
        <fullName evidence="2">Golgin candidate 2-like</fullName>
    </submittedName>
</protein>
<evidence type="ECO:0000313" key="2">
    <source>
        <dbReference type="EMBL" id="KZV26466.1"/>
    </source>
</evidence>
<reference evidence="2 3" key="1">
    <citation type="journal article" date="2015" name="Proc. Natl. Acad. Sci. U.S.A.">
        <title>The resurrection genome of Boea hygrometrica: A blueprint for survival of dehydration.</title>
        <authorList>
            <person name="Xiao L."/>
            <person name="Yang G."/>
            <person name="Zhang L."/>
            <person name="Yang X."/>
            <person name="Zhao S."/>
            <person name="Ji Z."/>
            <person name="Zhou Q."/>
            <person name="Hu M."/>
            <person name="Wang Y."/>
            <person name="Chen M."/>
            <person name="Xu Y."/>
            <person name="Jin H."/>
            <person name="Xiao X."/>
            <person name="Hu G."/>
            <person name="Bao F."/>
            <person name="Hu Y."/>
            <person name="Wan P."/>
            <person name="Li L."/>
            <person name="Deng X."/>
            <person name="Kuang T."/>
            <person name="Xiang C."/>
            <person name="Zhu J.K."/>
            <person name="Oliver M.J."/>
            <person name="He Y."/>
        </authorList>
    </citation>
    <scope>NUCLEOTIDE SEQUENCE [LARGE SCALE GENOMIC DNA]</scope>
    <source>
        <strain evidence="3">cv. XS01</strain>
    </source>
</reference>
<accession>A0A2Z7AYN8</accession>
<name>A0A2Z7AYN8_9LAMI</name>
<evidence type="ECO:0000313" key="3">
    <source>
        <dbReference type="Proteomes" id="UP000250235"/>
    </source>
</evidence>
<proteinExistence type="predicted"/>
<evidence type="ECO:0000256" key="1">
    <source>
        <dbReference type="SAM" id="MobiDB-lite"/>
    </source>
</evidence>
<dbReference type="Proteomes" id="UP000250235">
    <property type="component" value="Unassembled WGS sequence"/>
</dbReference>
<dbReference type="AlphaFoldDB" id="A0A2Z7AYN8"/>
<dbReference type="EMBL" id="KV011231">
    <property type="protein sequence ID" value="KZV26466.1"/>
    <property type="molecule type" value="Genomic_DNA"/>
</dbReference>
<keyword evidence="3" id="KW-1185">Reference proteome</keyword>
<feature type="compositionally biased region" description="Acidic residues" evidence="1">
    <location>
        <begin position="196"/>
        <end position="211"/>
    </location>
</feature>
<gene>
    <name evidence="2" type="ORF">F511_35078</name>
</gene>